<evidence type="ECO:0000313" key="3">
    <source>
        <dbReference type="Proteomes" id="UP000094296"/>
    </source>
</evidence>
<dbReference type="InterPro" id="IPR025351">
    <property type="entry name" value="Pvc16_N"/>
</dbReference>
<proteinExistence type="predicted"/>
<accession>A0A1E5G2L2</accession>
<evidence type="ECO:0000313" key="2">
    <source>
        <dbReference type="EMBL" id="OEF97127.1"/>
    </source>
</evidence>
<evidence type="ECO:0000259" key="1">
    <source>
        <dbReference type="Pfam" id="PF14065"/>
    </source>
</evidence>
<dbReference type="STRING" id="766136.BHF68_05895"/>
<sequence length="180" mass="20661">MDSYEVIADVSRSLVELLRKNLTPEPVAKEELIGLCPPYEAGNYILGLHMYNIEEKKNMGTQRMLNISPGVQKDPPIPLMLYYMLTVYSKTELANRAIDEQRILGRAMQVFHDFSKLKGNPHIEISAIQMSMDDKAKIWSIFNQPYQLSLYYSVGPVYLESDIIRDTKPVVDFKVDIQSK</sequence>
<comment type="caution">
    <text evidence="2">The sequence shown here is derived from an EMBL/GenBank/DDBJ whole genome shotgun (WGS) entry which is preliminary data.</text>
</comment>
<dbReference type="Proteomes" id="UP000094296">
    <property type="component" value="Unassembled WGS sequence"/>
</dbReference>
<reference evidence="2 3" key="1">
    <citation type="submission" date="2016-09" db="EMBL/GenBank/DDBJ databases">
        <title>Draft genome sequence for the type strain of Desulfuribacillus alkaliarsenatis AHT28, an obligately anaerobic, sulfidogenic bacterium isolated from Russian soda lake sediments.</title>
        <authorList>
            <person name="Abin C.A."/>
            <person name="Hollibaugh J.T."/>
        </authorList>
    </citation>
    <scope>NUCLEOTIDE SEQUENCE [LARGE SCALE GENOMIC DNA]</scope>
    <source>
        <strain evidence="2 3">AHT28</strain>
    </source>
</reference>
<organism evidence="2 3">
    <name type="scientific">Desulfuribacillus alkaliarsenatis</name>
    <dbReference type="NCBI Taxonomy" id="766136"/>
    <lineage>
        <taxon>Bacteria</taxon>
        <taxon>Bacillati</taxon>
        <taxon>Bacillota</taxon>
        <taxon>Desulfuribacillia</taxon>
        <taxon>Desulfuribacillales</taxon>
        <taxon>Desulfuribacillaceae</taxon>
        <taxon>Desulfuribacillus</taxon>
    </lineage>
</organism>
<feature type="domain" description="Pvc16 N-terminal" evidence="1">
    <location>
        <begin position="9"/>
        <end position="171"/>
    </location>
</feature>
<dbReference type="RefSeq" id="WP_069643173.1">
    <property type="nucleotide sequence ID" value="NZ_MIJE01000022.1"/>
</dbReference>
<dbReference type="EMBL" id="MIJE01000022">
    <property type="protein sequence ID" value="OEF97127.1"/>
    <property type="molecule type" value="Genomic_DNA"/>
</dbReference>
<dbReference type="OrthoDB" id="2651753at2"/>
<keyword evidence="3" id="KW-1185">Reference proteome</keyword>
<dbReference type="Pfam" id="PF14065">
    <property type="entry name" value="Pvc16_N"/>
    <property type="match status" value="1"/>
</dbReference>
<gene>
    <name evidence="2" type="ORF">BHF68_05895</name>
</gene>
<name>A0A1E5G2L2_9FIRM</name>
<dbReference type="AlphaFoldDB" id="A0A1E5G2L2"/>
<protein>
    <recommendedName>
        <fullName evidence="1">Pvc16 N-terminal domain-containing protein</fullName>
    </recommendedName>
</protein>